<protein>
    <submittedName>
        <fullName evidence="1">AraC family transcriptional regulator</fullName>
    </submittedName>
</protein>
<gene>
    <name evidence="1" type="ORF">LCL61_23860</name>
</gene>
<dbReference type="EMBL" id="CP150484">
    <property type="protein sequence ID" value="WYW18585.1"/>
    <property type="molecule type" value="Genomic_DNA"/>
</dbReference>
<dbReference type="Proteomes" id="UP001456344">
    <property type="component" value="Chromosome"/>
</dbReference>
<accession>A0ACD5BGT8</accession>
<evidence type="ECO:0000313" key="1">
    <source>
        <dbReference type="EMBL" id="WYW18585.1"/>
    </source>
</evidence>
<evidence type="ECO:0000313" key="2">
    <source>
        <dbReference type="Proteomes" id="UP001456344"/>
    </source>
</evidence>
<organism evidence="1 2">
    <name type="scientific">Amycolatopsis coloradensis</name>
    <dbReference type="NCBI Taxonomy" id="76021"/>
    <lineage>
        <taxon>Bacteria</taxon>
        <taxon>Bacillati</taxon>
        <taxon>Actinomycetota</taxon>
        <taxon>Actinomycetes</taxon>
        <taxon>Pseudonocardiales</taxon>
        <taxon>Pseudonocardiaceae</taxon>
        <taxon>Amycolatopsis</taxon>
    </lineage>
</organism>
<reference evidence="1" key="1">
    <citation type="submission" date="2023-10" db="EMBL/GenBank/DDBJ databases">
        <title>Whole genome sequencing of actinobacterial strain Amycolatopsis sp. (BCA-696) identifies the underlying plant growth-promoting genes.</title>
        <authorList>
            <person name="Gandham P."/>
            <person name="Vadla N."/>
            <person name="Saji A."/>
            <person name="Srinivas V."/>
            <person name="Ruperao P."/>
            <person name="Selvanayagam S."/>
            <person name="Saxena R.K."/>
            <person name="Rathore A."/>
            <person name="Gopalakrishnan S."/>
            <person name="Thakur V."/>
        </authorList>
    </citation>
    <scope>NUCLEOTIDE SEQUENCE</scope>
    <source>
        <strain evidence="1">BCA-696</strain>
    </source>
</reference>
<proteinExistence type="predicted"/>
<keyword evidence="2" id="KW-1185">Reference proteome</keyword>
<sequence length="351" mass="37516">MQGGYGGRTRGAAVRERGAGHVGRGGSEAGTPHILFEGDDVEALDEVVTGEFSPHRLRVGRGHRSPGRFRRLHRRGLALYELGWGVPVEVAAGELPDFHNVHIPLAGEGTVRVAGREVTASCSVAGPGMTLDMSLSARADTLILCLPQAVVDNAVTAQTGEPPAAAVRFAPALADGDPAVAAWLETARAFAQFTASPLAARSPLAAAHFEQVLVHGLVDLQPHDHFTALPAYAHPALPRAVRRAMAYCEEHAGEPVSVADMAAAARVSPRTLQERFRIDFGTTPAAYLRRVRLDRVHQDLLRIADGSASGTVADVATRWGFTHLSRFAAYYREAYGQVPSHTAERRYSPPA</sequence>
<name>A0ACD5BGT8_9PSEU</name>